<keyword evidence="4" id="KW-0520">NAD</keyword>
<dbReference type="Pfam" id="PF13241">
    <property type="entry name" value="NAD_binding_7"/>
    <property type="match status" value="1"/>
</dbReference>
<sequence length="224" mass="25861">MIVDLNLKGRNILVVGAGMEGTKRIKSLSKHDCKIIIISETVNESLYEIEGKNNPIILIRRKIEDPNILNEFNDIFIVFASTNDPFLNKKIIEKAREKGILSYSIDDAAASDFFFTSIINIDEIIQVAISTSGKSPLMSKIIRDRIENAIKNIIGKKDTDNIKIQEFAREHVRNYIENQHERREFLYSIVDDQEIQELLAKNNIDKVKERIINTLDKWEDNKSR</sequence>
<dbReference type="Gene3D" id="3.30.160.110">
    <property type="entry name" value="Siroheme synthase, domain 2"/>
    <property type="match status" value="1"/>
</dbReference>
<dbReference type="Pfam" id="PF14824">
    <property type="entry name" value="Sirohm_synth_M"/>
    <property type="match status" value="1"/>
</dbReference>
<keyword evidence="3" id="KW-0560">Oxidoreductase</keyword>
<dbReference type="EC" id="1.3.1.76" evidence="2"/>
<evidence type="ECO:0000256" key="1">
    <source>
        <dbReference type="ARBA" id="ARBA00005010"/>
    </source>
</evidence>
<evidence type="ECO:0000256" key="5">
    <source>
        <dbReference type="ARBA" id="ARBA00023244"/>
    </source>
</evidence>
<dbReference type="AlphaFoldDB" id="A0A557SU33"/>
<keyword evidence="9" id="KW-1185">Reference proteome</keyword>
<dbReference type="InterPro" id="IPR028161">
    <property type="entry name" value="Met8-like"/>
</dbReference>
<proteinExistence type="predicted"/>
<feature type="domain" description="Siroheme synthase central" evidence="7">
    <location>
        <begin position="126"/>
        <end position="148"/>
    </location>
</feature>
<dbReference type="GO" id="GO:0019354">
    <property type="term" value="P:siroheme biosynthetic process"/>
    <property type="evidence" value="ECO:0007669"/>
    <property type="project" value="UniProtKB-UniPathway"/>
</dbReference>
<comment type="pathway">
    <text evidence="1">Porphyrin-containing compound metabolism; siroheme biosynthesis; sirohydrochlorin from precorrin-2: step 1/1.</text>
</comment>
<dbReference type="Gene3D" id="3.40.50.720">
    <property type="entry name" value="NAD(P)-binding Rossmann-like Domain"/>
    <property type="match status" value="1"/>
</dbReference>
<evidence type="ECO:0000256" key="2">
    <source>
        <dbReference type="ARBA" id="ARBA00012400"/>
    </source>
</evidence>
<evidence type="ECO:0000259" key="7">
    <source>
        <dbReference type="Pfam" id="PF14824"/>
    </source>
</evidence>
<evidence type="ECO:0000256" key="4">
    <source>
        <dbReference type="ARBA" id="ARBA00023027"/>
    </source>
</evidence>
<evidence type="ECO:0000256" key="3">
    <source>
        <dbReference type="ARBA" id="ARBA00023002"/>
    </source>
</evidence>
<dbReference type="UniPathway" id="UPA00262">
    <property type="reaction ID" value="UER00222"/>
</dbReference>
<gene>
    <name evidence="8" type="ORF">NARC_90024</name>
</gene>
<dbReference type="EMBL" id="VOAH01000009">
    <property type="protein sequence ID" value="TVP40119.1"/>
    <property type="molecule type" value="Genomic_DNA"/>
</dbReference>
<comment type="catalytic activity">
    <reaction evidence="6">
        <text>precorrin-2 + NAD(+) = sirohydrochlorin + NADH + 2 H(+)</text>
        <dbReference type="Rhea" id="RHEA:15613"/>
        <dbReference type="ChEBI" id="CHEBI:15378"/>
        <dbReference type="ChEBI" id="CHEBI:57540"/>
        <dbReference type="ChEBI" id="CHEBI:57945"/>
        <dbReference type="ChEBI" id="CHEBI:58351"/>
        <dbReference type="ChEBI" id="CHEBI:58827"/>
        <dbReference type="EC" id="1.3.1.76"/>
    </reaction>
</comment>
<dbReference type="PANTHER" id="PTHR35330:SF1">
    <property type="entry name" value="SIROHEME BIOSYNTHESIS PROTEIN MET8"/>
    <property type="match status" value="1"/>
</dbReference>
<evidence type="ECO:0000313" key="9">
    <source>
        <dbReference type="Proteomes" id="UP000315289"/>
    </source>
</evidence>
<dbReference type="GO" id="GO:0043115">
    <property type="term" value="F:precorrin-2 dehydrogenase activity"/>
    <property type="evidence" value="ECO:0007669"/>
    <property type="project" value="UniProtKB-EC"/>
</dbReference>
<keyword evidence="5" id="KW-0627">Porphyrin biosynthesis</keyword>
<dbReference type="InterPro" id="IPR028281">
    <property type="entry name" value="Sirohaem_synthase_central"/>
</dbReference>
<dbReference type="InterPro" id="IPR036291">
    <property type="entry name" value="NAD(P)-bd_dom_sf"/>
</dbReference>
<evidence type="ECO:0000256" key="6">
    <source>
        <dbReference type="ARBA" id="ARBA00047561"/>
    </source>
</evidence>
<dbReference type="PANTHER" id="PTHR35330">
    <property type="entry name" value="SIROHEME BIOSYNTHESIS PROTEIN MET8"/>
    <property type="match status" value="1"/>
</dbReference>
<reference evidence="8 9" key="1">
    <citation type="journal article" date="2019" name="Front. Microbiol.">
        <title>Ammonia Oxidation by the Arctic Terrestrial Thaumarchaeote Candidatus Nitrosocosmicus arcticus Is Stimulated by Increasing Temperatures.</title>
        <authorList>
            <person name="Alves R.J.E."/>
            <person name="Kerou M."/>
            <person name="Zappe A."/>
            <person name="Bittner R."/>
            <person name="Abby S.S."/>
            <person name="Schmidt H.A."/>
            <person name="Pfeifer K."/>
            <person name="Schleper C."/>
        </authorList>
    </citation>
    <scope>NUCLEOTIDE SEQUENCE [LARGE SCALE GENOMIC DNA]</scope>
    <source>
        <strain evidence="8 9">Kfb</strain>
    </source>
</reference>
<dbReference type="GO" id="GO:0004325">
    <property type="term" value="F:ferrochelatase activity"/>
    <property type="evidence" value="ECO:0007669"/>
    <property type="project" value="InterPro"/>
</dbReference>
<dbReference type="SUPFAM" id="SSF51735">
    <property type="entry name" value="NAD(P)-binding Rossmann-fold domains"/>
    <property type="match status" value="1"/>
</dbReference>
<dbReference type="InterPro" id="IPR006367">
    <property type="entry name" value="Sirohaem_synthase_N"/>
</dbReference>
<dbReference type="SUPFAM" id="SSF75615">
    <property type="entry name" value="Siroheme synthase middle domains-like"/>
    <property type="match status" value="1"/>
</dbReference>
<evidence type="ECO:0000313" key="8">
    <source>
        <dbReference type="EMBL" id="TVP40119.1"/>
    </source>
</evidence>
<dbReference type="Proteomes" id="UP000315289">
    <property type="component" value="Unassembled WGS sequence"/>
</dbReference>
<name>A0A557SU33_9ARCH</name>
<dbReference type="NCBIfam" id="TIGR01470">
    <property type="entry name" value="cysG_Nterm"/>
    <property type="match status" value="1"/>
</dbReference>
<accession>A0A557SU33</accession>
<comment type="caution">
    <text evidence="8">The sequence shown here is derived from an EMBL/GenBank/DDBJ whole genome shotgun (WGS) entry which is preliminary data.</text>
</comment>
<organism evidence="8 9">
    <name type="scientific">Candidatus Nitrosocosmicus arcticus</name>
    <dbReference type="NCBI Taxonomy" id="2035267"/>
    <lineage>
        <taxon>Archaea</taxon>
        <taxon>Nitrososphaerota</taxon>
        <taxon>Nitrososphaeria</taxon>
        <taxon>Nitrososphaerales</taxon>
        <taxon>Nitrososphaeraceae</taxon>
        <taxon>Candidatus Nitrosocosmicus</taxon>
    </lineage>
</organism>
<protein>
    <recommendedName>
        <fullName evidence="2">precorrin-2 dehydrogenase</fullName>
        <ecNumber evidence="2">1.3.1.76</ecNumber>
    </recommendedName>
</protein>